<keyword evidence="1" id="KW-0812">Transmembrane</keyword>
<feature type="transmembrane region" description="Helical" evidence="1">
    <location>
        <begin position="6"/>
        <end position="23"/>
    </location>
</feature>
<evidence type="ECO:0000313" key="2">
    <source>
        <dbReference type="EMBL" id="MFC3210165.1"/>
    </source>
</evidence>
<feature type="transmembrane region" description="Helical" evidence="1">
    <location>
        <begin position="35"/>
        <end position="56"/>
    </location>
</feature>
<feature type="transmembrane region" description="Helical" evidence="1">
    <location>
        <begin position="108"/>
        <end position="128"/>
    </location>
</feature>
<feature type="transmembrane region" description="Helical" evidence="1">
    <location>
        <begin position="76"/>
        <end position="96"/>
    </location>
</feature>
<dbReference type="EMBL" id="JBHRUJ010000004">
    <property type="protein sequence ID" value="MFC3210165.1"/>
    <property type="molecule type" value="Genomic_DNA"/>
</dbReference>
<organism evidence="2 3">
    <name type="scientific">Planomicrobium okeanokoites</name>
    <name type="common">Planococcus okeanokoites</name>
    <name type="synonym">Flavobacterium okeanokoites</name>
    <dbReference type="NCBI Taxonomy" id="244"/>
    <lineage>
        <taxon>Bacteria</taxon>
        <taxon>Bacillati</taxon>
        <taxon>Bacillota</taxon>
        <taxon>Bacilli</taxon>
        <taxon>Bacillales</taxon>
        <taxon>Caryophanaceae</taxon>
        <taxon>Planomicrobium</taxon>
    </lineage>
</organism>
<proteinExistence type="predicted"/>
<name>A0ABV7KL56_PLAOK</name>
<reference evidence="3" key="1">
    <citation type="journal article" date="2019" name="Int. J. Syst. Evol. Microbiol.">
        <title>The Global Catalogue of Microorganisms (GCM) 10K type strain sequencing project: providing services to taxonomists for standard genome sequencing and annotation.</title>
        <authorList>
            <consortium name="The Broad Institute Genomics Platform"/>
            <consortium name="The Broad Institute Genome Sequencing Center for Infectious Disease"/>
            <person name="Wu L."/>
            <person name="Ma J."/>
        </authorList>
    </citation>
    <scope>NUCLEOTIDE SEQUENCE [LARGE SCALE GENOMIC DNA]</scope>
    <source>
        <strain evidence="3">CCM 320</strain>
    </source>
</reference>
<protein>
    <submittedName>
        <fullName evidence="2">Uncharacterized protein</fullName>
    </submittedName>
</protein>
<dbReference type="RefSeq" id="WP_117313221.1">
    <property type="nucleotide sequence ID" value="NZ_JBHRUJ010000004.1"/>
</dbReference>
<comment type="caution">
    <text evidence="2">The sequence shown here is derived from an EMBL/GenBank/DDBJ whole genome shotgun (WGS) entry which is preliminary data.</text>
</comment>
<keyword evidence="1" id="KW-0472">Membrane</keyword>
<dbReference type="Proteomes" id="UP001595625">
    <property type="component" value="Unassembled WGS sequence"/>
</dbReference>
<accession>A0ABV7KL56</accession>
<evidence type="ECO:0000313" key="3">
    <source>
        <dbReference type="Proteomes" id="UP001595625"/>
    </source>
</evidence>
<gene>
    <name evidence="2" type="ORF">ACFOEJ_03635</name>
</gene>
<evidence type="ECO:0000256" key="1">
    <source>
        <dbReference type="SAM" id="Phobius"/>
    </source>
</evidence>
<keyword evidence="1" id="KW-1133">Transmembrane helix</keyword>
<keyword evidence="3" id="KW-1185">Reference proteome</keyword>
<sequence length="264" mass="30189">MFTITFVIFLFFIPIAWFIWTSVSNKTGKIDKPKWKVPLAILLALLLGSIAVNYYLSDIYQLAFFQNGFESTVALIIAGALLVMMLIVNVIVSFFFKGAPKSVHNPKAVWIVGGVLCTTMLFFTMWVYPFAEKVSYIQKVEKALDVAEQRQDGEEITVVFMSSEKNCVRTNTSNCRSVSYKNTFFLKNNLDVQKEVQVQIRALDVDEKELEVVESDIMTLAAGELKLLETEESSDESSIWSRHSFETDVRTHSYESIYRYRDAE</sequence>